<feature type="domain" description="CheW-like" evidence="1">
    <location>
        <begin position="3"/>
        <end position="138"/>
    </location>
</feature>
<dbReference type="GO" id="GO:0005829">
    <property type="term" value="C:cytosol"/>
    <property type="evidence" value="ECO:0007669"/>
    <property type="project" value="TreeGrafter"/>
</dbReference>
<dbReference type="InterPro" id="IPR039315">
    <property type="entry name" value="CheW"/>
</dbReference>
<dbReference type="SUPFAM" id="SSF50341">
    <property type="entry name" value="CheW-like"/>
    <property type="match status" value="1"/>
</dbReference>
<accession>A0A9X2WG09</accession>
<dbReference type="GO" id="GO:0006935">
    <property type="term" value="P:chemotaxis"/>
    <property type="evidence" value="ECO:0007669"/>
    <property type="project" value="InterPro"/>
</dbReference>
<reference evidence="2" key="2">
    <citation type="submission" date="2022-08" db="EMBL/GenBank/DDBJ databases">
        <authorList>
            <person name="Dong C."/>
        </authorList>
    </citation>
    <scope>NUCLEOTIDE SEQUENCE</scope>
    <source>
        <strain evidence="2">59MF3M-4</strain>
    </source>
</reference>
<gene>
    <name evidence="2" type="ORF">NYR02_10285</name>
</gene>
<dbReference type="Pfam" id="PF01584">
    <property type="entry name" value="CheW"/>
    <property type="match status" value="1"/>
</dbReference>
<keyword evidence="3" id="KW-1185">Reference proteome</keyword>
<dbReference type="EMBL" id="JAOANI010000015">
    <property type="protein sequence ID" value="MCT7359410.1"/>
    <property type="molecule type" value="Genomic_DNA"/>
</dbReference>
<evidence type="ECO:0000313" key="3">
    <source>
        <dbReference type="Proteomes" id="UP001147830"/>
    </source>
</evidence>
<proteinExistence type="predicted"/>
<organism evidence="2 3">
    <name type="scientific">Thalassolituus pacificus</name>
    <dbReference type="NCBI Taxonomy" id="2975440"/>
    <lineage>
        <taxon>Bacteria</taxon>
        <taxon>Pseudomonadati</taxon>
        <taxon>Pseudomonadota</taxon>
        <taxon>Gammaproteobacteria</taxon>
        <taxon>Oceanospirillales</taxon>
        <taxon>Oceanospirillaceae</taxon>
        <taxon>Thalassolituus</taxon>
    </lineage>
</organism>
<dbReference type="PANTHER" id="PTHR22617">
    <property type="entry name" value="CHEMOTAXIS SENSOR HISTIDINE KINASE-RELATED"/>
    <property type="match status" value="1"/>
</dbReference>
<dbReference type="GO" id="GO:0007165">
    <property type="term" value="P:signal transduction"/>
    <property type="evidence" value="ECO:0007669"/>
    <property type="project" value="InterPro"/>
</dbReference>
<evidence type="ECO:0000313" key="2">
    <source>
        <dbReference type="EMBL" id="MCT7359410.1"/>
    </source>
</evidence>
<name>A0A9X2WG09_9GAMM</name>
<dbReference type="PANTHER" id="PTHR22617:SF23">
    <property type="entry name" value="CHEMOTAXIS PROTEIN CHEW"/>
    <property type="match status" value="1"/>
</dbReference>
<dbReference type="InterPro" id="IPR002545">
    <property type="entry name" value="CheW-lke_dom"/>
</dbReference>
<dbReference type="AlphaFoldDB" id="A0A9X2WG09"/>
<reference evidence="2" key="1">
    <citation type="journal article" date="2022" name="Front. Microbiol.">
        <title>Genome-based taxonomic rearrangement of Oceanobacter-related bacteria including the description of Thalassolituus hydrocarbonoclasticus sp. nov. and Thalassolituus pacificus sp. nov. and emended description of the genus Thalassolituus.</title>
        <authorList>
            <person name="Dong C."/>
            <person name="Wei L."/>
            <person name="Wang J."/>
            <person name="Lai Q."/>
            <person name="Huang Z."/>
            <person name="Shao Z."/>
        </authorList>
    </citation>
    <scope>NUCLEOTIDE SEQUENCE</scope>
    <source>
        <strain evidence="2">59MF3M-4</strain>
    </source>
</reference>
<dbReference type="RefSeq" id="WP_260976270.1">
    <property type="nucleotide sequence ID" value="NZ_JAOANI010000015.1"/>
</dbReference>
<dbReference type="InterPro" id="IPR036061">
    <property type="entry name" value="CheW-like_dom_sf"/>
</dbReference>
<protein>
    <submittedName>
        <fullName evidence="2">Chemotaxis protein CheW</fullName>
    </submittedName>
</protein>
<dbReference type="Proteomes" id="UP001147830">
    <property type="component" value="Unassembled WGS sequence"/>
</dbReference>
<dbReference type="Gene3D" id="2.30.30.40">
    <property type="entry name" value="SH3 Domains"/>
    <property type="match status" value="1"/>
</dbReference>
<comment type="caution">
    <text evidence="2">The sequence shown here is derived from an EMBL/GenBank/DDBJ whole genome shotgun (WGS) entry which is preliminary data.</text>
</comment>
<dbReference type="Gene3D" id="2.40.50.180">
    <property type="entry name" value="CheA-289, Domain 4"/>
    <property type="match status" value="1"/>
</dbReference>
<dbReference type="SMART" id="SM00260">
    <property type="entry name" value="CheW"/>
    <property type="match status" value="1"/>
</dbReference>
<evidence type="ECO:0000259" key="1">
    <source>
        <dbReference type="PROSITE" id="PS50851"/>
    </source>
</evidence>
<sequence length="140" mass="15340">MNAQKWLTFRLDETCYCLPVQQVREVSHFQQPEPVPGAEATVAGIINQRGDVVTVLDGRTLLGLAPQEATDDSRIMTLELEHEVVGVVVDQVQEIIELDSAEIEPPPEAQRLILGTYQQGDSLLVALNPDQIGKLPEADG</sequence>
<dbReference type="PROSITE" id="PS50851">
    <property type="entry name" value="CHEW"/>
    <property type="match status" value="1"/>
</dbReference>